<evidence type="ECO:0000313" key="2">
    <source>
        <dbReference type="Proteomes" id="UP000502657"/>
    </source>
</evidence>
<dbReference type="Proteomes" id="UP000502657">
    <property type="component" value="Plasmid pAeme5"/>
</dbReference>
<reference evidence="1 2" key="1">
    <citation type="submission" date="2019-03" db="EMBL/GenBank/DDBJ databases">
        <title>Novel transposon Tn6433 accelerates the dissemination of tet(E) in Aeromonas from aerobic biofilm under oxytetracycline stress.</title>
        <authorList>
            <person name="Shi Y."/>
            <person name="Tian Z."/>
            <person name="Zhang Y."/>
            <person name="Zhang H."/>
            <person name="Yang M."/>
        </authorList>
    </citation>
    <scope>NUCLEOTIDE SEQUENCE [LARGE SCALE GENOMIC DNA]</scope>
    <source>
        <strain evidence="1 2">R50-22</strain>
        <plasmid evidence="2">paeme5</plasmid>
    </source>
</reference>
<keyword evidence="1" id="KW-0614">Plasmid</keyword>
<gene>
    <name evidence="1" type="ORF">E4188_23020</name>
</gene>
<keyword evidence="2" id="KW-1185">Reference proteome</keyword>
<proteinExistence type="predicted"/>
<protein>
    <recommendedName>
        <fullName evidence="3">DUF2384 domain-containing protein</fullName>
    </recommendedName>
</protein>
<geneLocation type="plasmid" evidence="2">
    <name>paeme5</name>
</geneLocation>
<evidence type="ECO:0000313" key="1">
    <source>
        <dbReference type="EMBL" id="QJT41369.1"/>
    </source>
</evidence>
<evidence type="ECO:0008006" key="3">
    <source>
        <dbReference type="Google" id="ProtNLM"/>
    </source>
</evidence>
<accession>A0ABX6NYB2</accession>
<dbReference type="EMBL" id="CP038449">
    <property type="protein sequence ID" value="QJT41369.1"/>
    <property type="molecule type" value="Genomic_DNA"/>
</dbReference>
<dbReference type="RefSeq" id="WP_171270076.1">
    <property type="nucleotide sequence ID" value="NZ_CP038446.1"/>
</dbReference>
<organism evidence="1 2">
    <name type="scientific">Aeromonas media</name>
    <dbReference type="NCBI Taxonomy" id="651"/>
    <lineage>
        <taxon>Bacteria</taxon>
        <taxon>Pseudomonadati</taxon>
        <taxon>Pseudomonadota</taxon>
        <taxon>Gammaproteobacteria</taxon>
        <taxon>Aeromonadales</taxon>
        <taxon>Aeromonadaceae</taxon>
        <taxon>Aeromonas</taxon>
    </lineage>
</organism>
<name>A0ABX6NYB2_AERME</name>
<sequence length="292" mass="31586">MSKTLARGAHVVTDTSRHNSRPIISVLDQNSLRDSLSGTIQGSRREVAGRVYSGVRTGRAKFKKAVAGEAMSAARQLYFLMDASAPTLRNIPLEIIQNLMPQAIEMALLQILMQQPDSGPAIRDGVWSMVAAEESVGIATEAKSASKQTPVNEQPTERHKFKVATPAQLRDQVLSRGEWLTAQEVSENAGYQNANPSVQPNKWKKAGKIFAITVDGKDRFPAYALGVDGKPLPQMAEVLSVLGPHRQPLAIASWFASANSWLGSKTPMESIADNPQGVLKAAKMEVAPIEHG</sequence>